<evidence type="ECO:0000256" key="1">
    <source>
        <dbReference type="SAM" id="MobiDB-lite"/>
    </source>
</evidence>
<evidence type="ECO:0000256" key="2">
    <source>
        <dbReference type="SAM" id="SignalP"/>
    </source>
</evidence>
<reference evidence="3 4" key="1">
    <citation type="submission" date="2017-04" db="EMBL/GenBank/DDBJ databases">
        <title>Comparative genome analysis of Subtercola boreus.</title>
        <authorList>
            <person name="Cho Y.-J."/>
            <person name="Cho A."/>
            <person name="Kim O.-S."/>
            <person name="Lee J.-I."/>
        </authorList>
    </citation>
    <scope>NUCLEOTIDE SEQUENCE [LARGE SCALE GENOMIC DNA]</scope>
    <source>
        <strain evidence="3 4">K300</strain>
    </source>
</reference>
<comment type="caution">
    <text evidence="3">The sequence shown here is derived from an EMBL/GenBank/DDBJ whole genome shotgun (WGS) entry which is preliminary data.</text>
</comment>
<organism evidence="3 4">
    <name type="scientific">Subtercola boreus</name>
    <dbReference type="NCBI Taxonomy" id="120213"/>
    <lineage>
        <taxon>Bacteria</taxon>
        <taxon>Bacillati</taxon>
        <taxon>Actinomycetota</taxon>
        <taxon>Actinomycetes</taxon>
        <taxon>Micrococcales</taxon>
        <taxon>Microbacteriaceae</taxon>
        <taxon>Subtercola</taxon>
    </lineage>
</organism>
<evidence type="ECO:0000313" key="3">
    <source>
        <dbReference type="EMBL" id="RFA09171.1"/>
    </source>
</evidence>
<dbReference type="OrthoDB" id="4648428at2"/>
<dbReference type="AlphaFoldDB" id="A0A3E0VHH2"/>
<evidence type="ECO:0000313" key="4">
    <source>
        <dbReference type="Proteomes" id="UP000256486"/>
    </source>
</evidence>
<keyword evidence="2" id="KW-0732">Signal</keyword>
<feature type="signal peptide" evidence="2">
    <location>
        <begin position="1"/>
        <end position="26"/>
    </location>
</feature>
<protein>
    <recommendedName>
        <fullName evidence="5">Cadherin domain-containing protein</fullName>
    </recommendedName>
</protein>
<proteinExistence type="predicted"/>
<feature type="region of interest" description="Disordered" evidence="1">
    <location>
        <begin position="58"/>
        <end position="81"/>
    </location>
</feature>
<keyword evidence="4" id="KW-1185">Reference proteome</keyword>
<accession>A0A3E0VHH2</accession>
<gene>
    <name evidence="3" type="ORF">B7R54_07985</name>
</gene>
<sequence>MKLRYCALAVVALLAGVTLQATPASADINLPPEKSKIYETQFDKLSFPGWVTLPTGGMSPHEAAGVGRASTKGGDGSTGADKTDTHTFSNPHAGMYPALVPMELTVLNPGSLDTMSTKTINTIKELAAVAQIIPQVKESADGSRVQLGTTIIFDANVVTPQADLGERLLKLTGGEFFSCDAVGNTFNCKSTLWRTLPSRPSAPRPTGGTVYSPPFAARRAPSCSGALADGGVGVQTVVTIADVICDERPTDPVVRLEVDTVYADTASGIPTSRGGDGSIVYSGTGAAEGTYLWMKVYAVTAGGLYSWPFTVGVRNHYAPTTVDAPALGVLRGVDTVLSGASLFHDVDVDSYGTESHDFLTMEVVNQGDRGSARFDADGTLHYQSIEVIHGEAVDHITVRATDSYGITSPDLTVAVHIGDIRPGCANGAARTDAHTPVRIQLSCWITPTAGWRQLEGMQYAIVSGPAYGALSDFDPVSGTATYTPDPTHPGADHFEFSASDNGTSRTTTFGLEVMPAP</sequence>
<dbReference type="EMBL" id="NBWZ01000001">
    <property type="protein sequence ID" value="RFA09171.1"/>
    <property type="molecule type" value="Genomic_DNA"/>
</dbReference>
<evidence type="ECO:0008006" key="5">
    <source>
        <dbReference type="Google" id="ProtNLM"/>
    </source>
</evidence>
<dbReference type="RefSeq" id="WP_116414567.1">
    <property type="nucleotide sequence ID" value="NZ_NBWZ01000001.1"/>
</dbReference>
<dbReference type="Proteomes" id="UP000256486">
    <property type="component" value="Unassembled WGS sequence"/>
</dbReference>
<name>A0A3E0VHH2_9MICO</name>
<feature type="chain" id="PRO_5017677406" description="Cadherin domain-containing protein" evidence="2">
    <location>
        <begin position="27"/>
        <end position="517"/>
    </location>
</feature>